<dbReference type="AlphaFoldDB" id="A0A4C1TAA0"/>
<protein>
    <submittedName>
        <fullName evidence="1">Uncharacterized protein</fullName>
    </submittedName>
</protein>
<name>A0A4C1TAA0_EUMVA</name>
<proteinExistence type="predicted"/>
<dbReference type="Proteomes" id="UP000299102">
    <property type="component" value="Unassembled WGS sequence"/>
</dbReference>
<evidence type="ECO:0000313" key="1">
    <source>
        <dbReference type="EMBL" id="GBP10347.1"/>
    </source>
</evidence>
<comment type="caution">
    <text evidence="1">The sequence shown here is derived from an EMBL/GenBank/DDBJ whole genome shotgun (WGS) entry which is preliminary data.</text>
</comment>
<dbReference type="EMBL" id="BGZK01000040">
    <property type="protein sequence ID" value="GBP10347.1"/>
    <property type="molecule type" value="Genomic_DNA"/>
</dbReference>
<organism evidence="1 2">
    <name type="scientific">Eumeta variegata</name>
    <name type="common">Bagworm moth</name>
    <name type="synonym">Eumeta japonica</name>
    <dbReference type="NCBI Taxonomy" id="151549"/>
    <lineage>
        <taxon>Eukaryota</taxon>
        <taxon>Metazoa</taxon>
        <taxon>Ecdysozoa</taxon>
        <taxon>Arthropoda</taxon>
        <taxon>Hexapoda</taxon>
        <taxon>Insecta</taxon>
        <taxon>Pterygota</taxon>
        <taxon>Neoptera</taxon>
        <taxon>Endopterygota</taxon>
        <taxon>Lepidoptera</taxon>
        <taxon>Glossata</taxon>
        <taxon>Ditrysia</taxon>
        <taxon>Tineoidea</taxon>
        <taxon>Psychidae</taxon>
        <taxon>Oiketicinae</taxon>
        <taxon>Eumeta</taxon>
    </lineage>
</organism>
<gene>
    <name evidence="1" type="ORF">EVAR_5661_1</name>
</gene>
<accession>A0A4C1TAA0</accession>
<evidence type="ECO:0000313" key="2">
    <source>
        <dbReference type="Proteomes" id="UP000299102"/>
    </source>
</evidence>
<keyword evidence="2" id="KW-1185">Reference proteome</keyword>
<reference evidence="1 2" key="1">
    <citation type="journal article" date="2019" name="Commun. Biol.">
        <title>The bagworm genome reveals a unique fibroin gene that provides high tensile strength.</title>
        <authorList>
            <person name="Kono N."/>
            <person name="Nakamura H."/>
            <person name="Ohtoshi R."/>
            <person name="Tomita M."/>
            <person name="Numata K."/>
            <person name="Arakawa K."/>
        </authorList>
    </citation>
    <scope>NUCLEOTIDE SEQUENCE [LARGE SCALE GENOMIC DNA]</scope>
</reference>
<sequence>MKLVKSVRCRSIELQEPTLCLGTPSQVILPLAIGSDVIRRPLADGRVTVARADVGGRVKVRTAVPRSPTPCLR</sequence>